<dbReference type="PANTHER" id="PTHR20990:SF1">
    <property type="entry name" value="PEROXISOMAL MEMBRANE PROTEIN 11C"/>
    <property type="match status" value="1"/>
</dbReference>
<reference evidence="5" key="1">
    <citation type="submission" date="2020-08" db="EMBL/GenBank/DDBJ databases">
        <title>Genome sequencing and assembly of the red palm weevil Rhynchophorus ferrugineus.</title>
        <authorList>
            <person name="Dias G.B."/>
            <person name="Bergman C.M."/>
            <person name="Manee M."/>
        </authorList>
    </citation>
    <scope>NUCLEOTIDE SEQUENCE</scope>
    <source>
        <strain evidence="5">AA-2017</strain>
        <tissue evidence="5">Whole larva</tissue>
    </source>
</reference>
<keyword evidence="2" id="KW-0576">Peroxisome</keyword>
<dbReference type="InterPro" id="IPR026510">
    <property type="entry name" value="PEX11C_met"/>
</dbReference>
<evidence type="ECO:0008006" key="7">
    <source>
        <dbReference type="Google" id="ProtNLM"/>
    </source>
</evidence>
<keyword evidence="4" id="KW-1133">Transmembrane helix</keyword>
<name>A0A834IFY1_RHYFE</name>
<evidence type="ECO:0000313" key="6">
    <source>
        <dbReference type="Proteomes" id="UP000625711"/>
    </source>
</evidence>
<dbReference type="InterPro" id="IPR008733">
    <property type="entry name" value="PEX11"/>
</dbReference>
<sequence length="232" mass="26632">MGDTFNQLLDETCSILESYRGRDKILRVLCYASKLLGELQSNPELAKKFSIFGSQMSATRATLRLLNDLPTLKSNLQYGLGKNEPDDIIAKLGVVSHIIDQIYLPIEKMSWLAKYKLLTGVDNNKWDNASSVCWAITTYLTIIKTVRYLILLQKHTSCFSEEKSISPDQLQNVKNYNMWNLLRLCMDFIHAVNTLPPGFFWSSRLKPWQVNVIATTSSIVGIYLLIYKRWLK</sequence>
<evidence type="ECO:0000256" key="4">
    <source>
        <dbReference type="SAM" id="Phobius"/>
    </source>
</evidence>
<evidence type="ECO:0000256" key="1">
    <source>
        <dbReference type="ARBA" id="ARBA00023136"/>
    </source>
</evidence>
<protein>
    <recommendedName>
        <fullName evidence="7">Peroxisomal membrane protein 11C</fullName>
    </recommendedName>
</protein>
<evidence type="ECO:0000256" key="3">
    <source>
        <dbReference type="ARBA" id="ARBA00046271"/>
    </source>
</evidence>
<feature type="transmembrane region" description="Helical" evidence="4">
    <location>
        <begin position="208"/>
        <end position="227"/>
    </location>
</feature>
<organism evidence="5 6">
    <name type="scientific">Rhynchophorus ferrugineus</name>
    <name type="common">Red palm weevil</name>
    <name type="synonym">Curculio ferrugineus</name>
    <dbReference type="NCBI Taxonomy" id="354439"/>
    <lineage>
        <taxon>Eukaryota</taxon>
        <taxon>Metazoa</taxon>
        <taxon>Ecdysozoa</taxon>
        <taxon>Arthropoda</taxon>
        <taxon>Hexapoda</taxon>
        <taxon>Insecta</taxon>
        <taxon>Pterygota</taxon>
        <taxon>Neoptera</taxon>
        <taxon>Endopterygota</taxon>
        <taxon>Coleoptera</taxon>
        <taxon>Polyphaga</taxon>
        <taxon>Cucujiformia</taxon>
        <taxon>Curculionidae</taxon>
        <taxon>Dryophthorinae</taxon>
        <taxon>Rhynchophorus</taxon>
    </lineage>
</organism>
<dbReference type="OrthoDB" id="10005898at2759"/>
<proteinExistence type="predicted"/>
<gene>
    <name evidence="5" type="ORF">GWI33_008652</name>
</gene>
<keyword evidence="6" id="KW-1185">Reference proteome</keyword>
<dbReference type="GO" id="GO:0016559">
    <property type="term" value="P:peroxisome fission"/>
    <property type="evidence" value="ECO:0007669"/>
    <property type="project" value="InterPro"/>
</dbReference>
<dbReference type="Pfam" id="PF05648">
    <property type="entry name" value="PEX11"/>
    <property type="match status" value="1"/>
</dbReference>
<dbReference type="AlphaFoldDB" id="A0A834IFY1"/>
<evidence type="ECO:0000313" key="5">
    <source>
        <dbReference type="EMBL" id="KAF7278302.1"/>
    </source>
</evidence>
<keyword evidence="4" id="KW-0812">Transmembrane</keyword>
<evidence type="ECO:0000256" key="2">
    <source>
        <dbReference type="ARBA" id="ARBA00023140"/>
    </source>
</evidence>
<dbReference type="EMBL" id="JAACXV010000404">
    <property type="protein sequence ID" value="KAF7278302.1"/>
    <property type="molecule type" value="Genomic_DNA"/>
</dbReference>
<dbReference type="GO" id="GO:0005778">
    <property type="term" value="C:peroxisomal membrane"/>
    <property type="evidence" value="ECO:0007669"/>
    <property type="project" value="UniProtKB-SubCell"/>
</dbReference>
<comment type="caution">
    <text evidence="5">The sequence shown here is derived from an EMBL/GenBank/DDBJ whole genome shotgun (WGS) entry which is preliminary data.</text>
</comment>
<comment type="subcellular location">
    <subcellularLocation>
        <location evidence="3">Peroxisome membrane</location>
    </subcellularLocation>
</comment>
<accession>A0A834IFY1</accession>
<dbReference type="PANTHER" id="PTHR20990">
    <property type="entry name" value="PEROXISOMAL BIOGENESIS FACTOR 11"/>
    <property type="match status" value="1"/>
</dbReference>
<keyword evidence="1 4" id="KW-0472">Membrane</keyword>
<dbReference type="Proteomes" id="UP000625711">
    <property type="component" value="Unassembled WGS sequence"/>
</dbReference>